<comment type="caution">
    <text evidence="1">The sequence shown here is derived from an EMBL/GenBank/DDBJ whole genome shotgun (WGS) entry which is preliminary data.</text>
</comment>
<protein>
    <recommendedName>
        <fullName evidence="3">S-adenosyl-L-methionine-dependent methyltransferase</fullName>
    </recommendedName>
</protein>
<dbReference type="Proteomes" id="UP000490939">
    <property type="component" value="Unassembled WGS sequence"/>
</dbReference>
<name>A0A8H3V7W6_VENIN</name>
<dbReference type="EMBL" id="WNWR01000336">
    <property type="protein sequence ID" value="KAE9982642.1"/>
    <property type="molecule type" value="Genomic_DNA"/>
</dbReference>
<proteinExistence type="predicted"/>
<dbReference type="Gene3D" id="3.40.50.150">
    <property type="entry name" value="Vaccinia Virus protein VP39"/>
    <property type="match status" value="1"/>
</dbReference>
<sequence>MDAHIAGVGVGHLEVDSSTDGDSARAKAEAEYAFPNDEAELERLDMQHAMMTLLLNNKLFWSPLRPDIQRVLDLGTGTGIWAIDFADLYPSAEVIGTDLSMIQPDWVPPNLRFDIDDAELEHVKPGGYVEWQEKVPTFNSDDGSLTKDDPIMQWGNAFCEAAARFGTPCDSPRRLKGWMERAGFVDVEEHVLKIPVGIWPRDKRLKNVGLFEMVNMQEGLEALSMMPFTRALNWSPERVQLFLADVRRQTKDRNVHGYFYFYVVFGRKPESAS</sequence>
<dbReference type="SUPFAM" id="SSF53335">
    <property type="entry name" value="S-adenosyl-L-methionine-dependent methyltransferases"/>
    <property type="match status" value="1"/>
</dbReference>
<organism evidence="1 2">
    <name type="scientific">Venturia inaequalis</name>
    <name type="common">Apple scab fungus</name>
    <dbReference type="NCBI Taxonomy" id="5025"/>
    <lineage>
        <taxon>Eukaryota</taxon>
        <taxon>Fungi</taxon>
        <taxon>Dikarya</taxon>
        <taxon>Ascomycota</taxon>
        <taxon>Pezizomycotina</taxon>
        <taxon>Dothideomycetes</taxon>
        <taxon>Pleosporomycetidae</taxon>
        <taxon>Venturiales</taxon>
        <taxon>Venturiaceae</taxon>
        <taxon>Venturia</taxon>
    </lineage>
</organism>
<gene>
    <name evidence="1" type="ORF">EG327_005793</name>
</gene>
<evidence type="ECO:0000313" key="2">
    <source>
        <dbReference type="Proteomes" id="UP000490939"/>
    </source>
</evidence>
<evidence type="ECO:0000313" key="1">
    <source>
        <dbReference type="EMBL" id="KAE9982642.1"/>
    </source>
</evidence>
<reference evidence="1 2" key="1">
    <citation type="submission" date="2019-07" db="EMBL/GenBank/DDBJ databases">
        <title>Venturia inaequalis Genome Resource.</title>
        <authorList>
            <person name="Lichtner F.J."/>
        </authorList>
    </citation>
    <scope>NUCLEOTIDE SEQUENCE [LARGE SCALE GENOMIC DNA]</scope>
    <source>
        <strain evidence="1 2">DMI_063113</strain>
    </source>
</reference>
<dbReference type="AlphaFoldDB" id="A0A8H3V7W6"/>
<dbReference type="InterPro" id="IPR029063">
    <property type="entry name" value="SAM-dependent_MTases_sf"/>
</dbReference>
<keyword evidence="2" id="KW-1185">Reference proteome</keyword>
<dbReference type="PANTHER" id="PTHR43591:SF24">
    <property type="entry name" value="2-METHOXY-6-POLYPRENYL-1,4-BENZOQUINOL METHYLASE, MITOCHONDRIAL"/>
    <property type="match status" value="1"/>
</dbReference>
<accession>A0A8H3V7W6</accession>
<dbReference type="GO" id="GO:0008168">
    <property type="term" value="F:methyltransferase activity"/>
    <property type="evidence" value="ECO:0007669"/>
    <property type="project" value="TreeGrafter"/>
</dbReference>
<dbReference type="PANTHER" id="PTHR43591">
    <property type="entry name" value="METHYLTRANSFERASE"/>
    <property type="match status" value="1"/>
</dbReference>
<dbReference type="CDD" id="cd02440">
    <property type="entry name" value="AdoMet_MTases"/>
    <property type="match status" value="1"/>
</dbReference>
<evidence type="ECO:0008006" key="3">
    <source>
        <dbReference type="Google" id="ProtNLM"/>
    </source>
</evidence>